<dbReference type="HAMAP" id="MF_00113">
    <property type="entry name" value="QueA"/>
    <property type="match status" value="1"/>
</dbReference>
<keyword evidence="4 5" id="KW-0671">Queuosine biosynthesis</keyword>
<evidence type="ECO:0000256" key="5">
    <source>
        <dbReference type="HAMAP-Rule" id="MF_00113"/>
    </source>
</evidence>
<evidence type="ECO:0000256" key="3">
    <source>
        <dbReference type="ARBA" id="ARBA00022691"/>
    </source>
</evidence>
<sequence>MKPIPYIEIKDYQYELPEKAIAKYPLPERDASKLLVYKNGKIETSQYKFLAEFLPENATLVFNNTKVVEARLQFSKPTGGQIEIFCLEPFDENEDIIVAMQTTGKVNWKCLIGGAKKWKSGNLEKNIATPNGNVLLQACKKEQSNETGVYVIEFIWNNDSLSFAEILHYAGIIPLPPYLNRETEKEDAVRYQTVYAQKDGSVAAPTAGLHFTTRLMNELQQKGIKEVYITLHVGAGTFKPVKANNIAQHEMHAEFIDVQKNTIVHLLQQINAPIVAVGTTSLRTLESLYWIGVKIHEWFQIHRNYNELNDLHVEQWAPYQLNNNSITASEALQAILYWMDAKGTERLITKTSIIIVPGYTFKIIKGLITNFHQPQSTLLLLIAAIIGSEWKKVYQFALNNNFRFLSYGDGSLLWL</sequence>
<dbReference type="UniPathway" id="UPA00392"/>
<evidence type="ECO:0000256" key="4">
    <source>
        <dbReference type="ARBA" id="ARBA00022785"/>
    </source>
</evidence>
<dbReference type="OrthoDB" id="9805933at2"/>
<comment type="function">
    <text evidence="5">Transfers and isomerizes the ribose moiety from AdoMet to the 7-aminomethyl group of 7-deazaguanine (preQ1-tRNA) to give epoxyqueuosine (oQ-tRNA).</text>
</comment>
<dbReference type="PANTHER" id="PTHR30307">
    <property type="entry name" value="S-ADENOSYLMETHIONINE:TRNA RIBOSYLTRANSFERASE-ISOMERASE"/>
    <property type="match status" value="1"/>
</dbReference>
<dbReference type="RefSeq" id="WP_111294417.1">
    <property type="nucleotide sequence ID" value="NZ_QKZV01000003.1"/>
</dbReference>
<proteinExistence type="inferred from homology"/>
<dbReference type="EC" id="2.4.99.17" evidence="5"/>
<keyword evidence="2 5" id="KW-0808">Transferase</keyword>
<dbReference type="GO" id="GO:0008616">
    <property type="term" value="P:tRNA queuosine(34) biosynthetic process"/>
    <property type="evidence" value="ECO:0007669"/>
    <property type="project" value="UniProtKB-UniRule"/>
</dbReference>
<evidence type="ECO:0000256" key="1">
    <source>
        <dbReference type="ARBA" id="ARBA00022490"/>
    </source>
</evidence>
<dbReference type="InterPro" id="IPR036100">
    <property type="entry name" value="QueA_sf"/>
</dbReference>
<dbReference type="Gene3D" id="2.40.10.240">
    <property type="entry name" value="QueA-like"/>
    <property type="match status" value="1"/>
</dbReference>
<dbReference type="Gene3D" id="3.40.1780.10">
    <property type="entry name" value="QueA-like"/>
    <property type="match status" value="1"/>
</dbReference>
<dbReference type="Proteomes" id="UP000249720">
    <property type="component" value="Unassembled WGS sequence"/>
</dbReference>
<dbReference type="InterPro" id="IPR042118">
    <property type="entry name" value="QueA_dom1"/>
</dbReference>
<gene>
    <name evidence="5" type="primary">queA</name>
    <name evidence="6" type="ORF">LX80_01288</name>
</gene>
<comment type="caution">
    <text evidence="6">The sequence shown here is derived from an EMBL/GenBank/DDBJ whole genome shotgun (WGS) entry which is preliminary data.</text>
</comment>
<dbReference type="Pfam" id="PF02547">
    <property type="entry name" value="Queuosine_synth"/>
    <property type="match status" value="1"/>
</dbReference>
<comment type="similarity">
    <text evidence="5">Belongs to the QueA family.</text>
</comment>
<accession>A0A2W7S970</accession>
<dbReference type="GO" id="GO:0005737">
    <property type="term" value="C:cytoplasm"/>
    <property type="evidence" value="ECO:0007669"/>
    <property type="project" value="UniProtKB-SubCell"/>
</dbReference>
<keyword evidence="3 5" id="KW-0949">S-adenosyl-L-methionine</keyword>
<dbReference type="InterPro" id="IPR003699">
    <property type="entry name" value="QueA"/>
</dbReference>
<keyword evidence="1 5" id="KW-0963">Cytoplasm</keyword>
<reference evidence="6 7" key="1">
    <citation type="submission" date="2018-06" db="EMBL/GenBank/DDBJ databases">
        <title>Genomic Encyclopedia of Archaeal and Bacterial Type Strains, Phase II (KMG-II): from individual species to whole genera.</title>
        <authorList>
            <person name="Goeker M."/>
        </authorList>
    </citation>
    <scope>NUCLEOTIDE SEQUENCE [LARGE SCALE GENOMIC DNA]</scope>
    <source>
        <strain evidence="6 7">DSM 23241</strain>
    </source>
</reference>
<name>A0A2W7S970_9BACT</name>
<dbReference type="EMBL" id="QKZV01000003">
    <property type="protein sequence ID" value="PZX63637.1"/>
    <property type="molecule type" value="Genomic_DNA"/>
</dbReference>
<dbReference type="GO" id="GO:0051075">
    <property type="term" value="F:S-adenosylmethionine:tRNA ribosyltransferase-isomerase activity"/>
    <property type="evidence" value="ECO:0007669"/>
    <property type="project" value="UniProtKB-EC"/>
</dbReference>
<comment type="pathway">
    <text evidence="5">tRNA modification; tRNA-queuosine biosynthesis.</text>
</comment>
<dbReference type="InterPro" id="IPR042119">
    <property type="entry name" value="QueA_dom2"/>
</dbReference>
<keyword evidence="6" id="KW-0413">Isomerase</keyword>
<evidence type="ECO:0000313" key="6">
    <source>
        <dbReference type="EMBL" id="PZX63637.1"/>
    </source>
</evidence>
<organism evidence="6 7">
    <name type="scientific">Hydrotalea sandarakina</name>
    <dbReference type="NCBI Taxonomy" id="1004304"/>
    <lineage>
        <taxon>Bacteria</taxon>
        <taxon>Pseudomonadati</taxon>
        <taxon>Bacteroidota</taxon>
        <taxon>Chitinophagia</taxon>
        <taxon>Chitinophagales</taxon>
        <taxon>Chitinophagaceae</taxon>
        <taxon>Hydrotalea</taxon>
    </lineage>
</organism>
<dbReference type="SUPFAM" id="SSF111337">
    <property type="entry name" value="QueA-like"/>
    <property type="match status" value="1"/>
</dbReference>
<comment type="subunit">
    <text evidence="5">Monomer.</text>
</comment>
<dbReference type="AlphaFoldDB" id="A0A2W7S970"/>
<comment type="subcellular location">
    <subcellularLocation>
        <location evidence="5">Cytoplasm</location>
    </subcellularLocation>
</comment>
<protein>
    <recommendedName>
        <fullName evidence="5">S-adenosylmethionine:tRNA ribosyltransferase-isomerase</fullName>
        <ecNumber evidence="5">2.4.99.17</ecNumber>
    </recommendedName>
    <alternativeName>
        <fullName evidence="5">Queuosine biosynthesis protein QueA</fullName>
    </alternativeName>
</protein>
<evidence type="ECO:0000313" key="7">
    <source>
        <dbReference type="Proteomes" id="UP000249720"/>
    </source>
</evidence>
<comment type="catalytic activity">
    <reaction evidence="5">
        <text>7-aminomethyl-7-carbaguanosine(34) in tRNA + S-adenosyl-L-methionine = epoxyqueuosine(34) in tRNA + adenine + L-methionine + 2 H(+)</text>
        <dbReference type="Rhea" id="RHEA:32155"/>
        <dbReference type="Rhea" id="RHEA-COMP:10342"/>
        <dbReference type="Rhea" id="RHEA-COMP:18582"/>
        <dbReference type="ChEBI" id="CHEBI:15378"/>
        <dbReference type="ChEBI" id="CHEBI:16708"/>
        <dbReference type="ChEBI" id="CHEBI:57844"/>
        <dbReference type="ChEBI" id="CHEBI:59789"/>
        <dbReference type="ChEBI" id="CHEBI:82833"/>
        <dbReference type="ChEBI" id="CHEBI:194443"/>
        <dbReference type="EC" id="2.4.99.17"/>
    </reaction>
</comment>
<keyword evidence="7" id="KW-1185">Reference proteome</keyword>
<evidence type="ECO:0000256" key="2">
    <source>
        <dbReference type="ARBA" id="ARBA00022679"/>
    </source>
</evidence>
<dbReference type="PANTHER" id="PTHR30307:SF0">
    <property type="entry name" value="S-ADENOSYLMETHIONINE:TRNA RIBOSYLTRANSFERASE-ISOMERASE"/>
    <property type="match status" value="1"/>
</dbReference>